<dbReference type="InterPro" id="IPR052900">
    <property type="entry name" value="Phospholipid_Metab_Enz"/>
</dbReference>
<proteinExistence type="predicted"/>
<dbReference type="InterPro" id="IPR038607">
    <property type="entry name" value="PhoD-like_sf"/>
</dbReference>
<dbReference type="KEGG" id="gtl:EP073_08660"/>
<dbReference type="CDD" id="cd07389">
    <property type="entry name" value="MPP_PhoD"/>
    <property type="match status" value="1"/>
</dbReference>
<reference evidence="3 4" key="1">
    <citation type="submission" date="2019-01" db="EMBL/GenBank/DDBJ databases">
        <title>Geovibrio thiophilus DSM 11263, complete genome.</title>
        <authorList>
            <person name="Spring S."/>
            <person name="Bunk B."/>
            <person name="Sproer C."/>
        </authorList>
    </citation>
    <scope>NUCLEOTIDE SEQUENCE [LARGE SCALE GENOMIC DNA]</scope>
    <source>
        <strain evidence="3 4">DSM 11263</strain>
    </source>
</reference>
<dbReference type="InterPro" id="IPR006311">
    <property type="entry name" value="TAT_signal"/>
</dbReference>
<dbReference type="Pfam" id="PF09423">
    <property type="entry name" value="PhoD"/>
    <property type="match status" value="2"/>
</dbReference>
<dbReference type="SUPFAM" id="SSF56300">
    <property type="entry name" value="Metallo-dependent phosphatases"/>
    <property type="match status" value="1"/>
</dbReference>
<sequence length="738" mass="81484">MLNRRDFLKITTVAATAASLGMLGGCGSSSDGDNTEVSAEHFPQSVVSGDPKADSVILWTRLSGETLGGGAHKITLIVASDKELKNTVASYDLTVTEEHDYCTKVKVTGLQSGSFYYYRFHYDKNGKRYTTRTARTKTAPAADADVPVKFTFLSCQDYIGRYYNSLSYHLQHVTDIDFVVHLGDYIYETTGDPSFQNITDARKITFTDTDGSVALGTDQPYYGAAAVSNYREIYKTYRTDPILQKFHELYPIIAIWDDHEFSDDCWGATATYFNEEKDEFDTVRRMNAEQAFYEFLPVDNTSSDGAFQTPDSQLYGQMNNAGIYRDFRFGQHLHLILADYRTFRPDHLIPEGAFPGKVVLDKTAITALFEAQYPGQGAAVYELQKAAFGPYVDMTSAPWDAYSAALVPTLAYAYMQTGLSQTDAGIKAAADLSGLVSAYVFNALVTGYNSSVPSGSQLPLIDDNTYDNVLERGIAYMHIGKQGYFSDIGSRYGVVKATYDMLAGYNAMADTLAARTPENVFGDTQLAWLTNKISTSTATNICFGSSVSTTSLIWDMTALDIPADYKQRFYANVDHWDGFPNRKNMLLEQLGASGKRAFVISGDIHASFVTDHPTSGANVADFTGTSVSSSTFINMVEHAVEAVLAAGAFTEDQKTAVRAKLITDLDDSLLEAFSPMIFADTARNGFVTVTVTEDNVSADYYLTEREDVFESFYKKMNELVITHKKFVFDGTQVTEEQS</sequence>
<evidence type="ECO:0000259" key="1">
    <source>
        <dbReference type="Pfam" id="PF09423"/>
    </source>
</evidence>
<dbReference type="Gene3D" id="3.60.21.70">
    <property type="entry name" value="PhoD-like phosphatase"/>
    <property type="match status" value="2"/>
</dbReference>
<dbReference type="InterPro" id="IPR032093">
    <property type="entry name" value="PhoD_N"/>
</dbReference>
<name>A0A3R5UV67_9BACT</name>
<dbReference type="EMBL" id="CP035108">
    <property type="protein sequence ID" value="QAR33469.1"/>
    <property type="molecule type" value="Genomic_DNA"/>
</dbReference>
<feature type="domain" description="PhoD-like phosphatase metallophosphatase" evidence="1">
    <location>
        <begin position="150"/>
        <end position="347"/>
    </location>
</feature>
<evidence type="ECO:0000313" key="3">
    <source>
        <dbReference type="EMBL" id="QAR33469.1"/>
    </source>
</evidence>
<gene>
    <name evidence="3" type="ORF">EP073_08660</name>
</gene>
<dbReference type="InterPro" id="IPR018946">
    <property type="entry name" value="PhoD-like_MPP"/>
</dbReference>
<organism evidence="3 4">
    <name type="scientific">Geovibrio thiophilus</name>
    <dbReference type="NCBI Taxonomy" id="139438"/>
    <lineage>
        <taxon>Bacteria</taxon>
        <taxon>Pseudomonadati</taxon>
        <taxon>Deferribacterota</taxon>
        <taxon>Deferribacteres</taxon>
        <taxon>Deferribacterales</taxon>
        <taxon>Geovibrionaceae</taxon>
        <taxon>Geovibrio</taxon>
    </lineage>
</organism>
<dbReference type="OrthoDB" id="327733at2"/>
<dbReference type="Gene3D" id="2.60.40.380">
    <property type="entry name" value="Purple acid phosphatase-like, N-terminal"/>
    <property type="match status" value="1"/>
</dbReference>
<dbReference type="PANTHER" id="PTHR43606">
    <property type="entry name" value="PHOSPHATASE, PUTATIVE (AFU_ORTHOLOGUE AFUA_6G08710)-RELATED"/>
    <property type="match status" value="1"/>
</dbReference>
<dbReference type="PANTHER" id="PTHR43606:SF2">
    <property type="entry name" value="ALKALINE PHOSPHATASE FAMILY PROTEIN (AFU_ORTHOLOGUE AFUA_5G03860)"/>
    <property type="match status" value="1"/>
</dbReference>
<accession>A0A3R5UV67</accession>
<evidence type="ECO:0000259" key="2">
    <source>
        <dbReference type="Pfam" id="PF16655"/>
    </source>
</evidence>
<dbReference type="Pfam" id="PF16655">
    <property type="entry name" value="PhoD_N"/>
    <property type="match status" value="1"/>
</dbReference>
<feature type="domain" description="PhoD-like phosphatase metallophosphatase" evidence="1">
    <location>
        <begin position="513"/>
        <end position="700"/>
    </location>
</feature>
<protein>
    <submittedName>
        <fullName evidence="3">Metallophosphatase</fullName>
    </submittedName>
</protein>
<evidence type="ECO:0000313" key="4">
    <source>
        <dbReference type="Proteomes" id="UP000287502"/>
    </source>
</evidence>
<feature type="domain" description="Phospholipase D N-terminal" evidence="2">
    <location>
        <begin position="45"/>
        <end position="138"/>
    </location>
</feature>
<dbReference type="AlphaFoldDB" id="A0A3R5UV67"/>
<dbReference type="Proteomes" id="UP000287502">
    <property type="component" value="Chromosome"/>
</dbReference>
<dbReference type="InterPro" id="IPR029052">
    <property type="entry name" value="Metallo-depent_PP-like"/>
</dbReference>
<dbReference type="PROSITE" id="PS51318">
    <property type="entry name" value="TAT"/>
    <property type="match status" value="1"/>
</dbReference>
<keyword evidence="4" id="KW-1185">Reference proteome</keyword>
<dbReference type="PROSITE" id="PS51257">
    <property type="entry name" value="PROKAR_LIPOPROTEIN"/>
    <property type="match status" value="1"/>
</dbReference>
<dbReference type="RefSeq" id="WP_128466755.1">
    <property type="nucleotide sequence ID" value="NZ_CP035108.1"/>
</dbReference>